<dbReference type="EC" id="2.7.13.3" evidence="2"/>
<protein>
    <recommendedName>
        <fullName evidence="2">histidine kinase</fullName>
        <ecNumber evidence="2">2.7.13.3</ecNumber>
    </recommendedName>
</protein>
<dbReference type="GO" id="GO:0000155">
    <property type="term" value="F:phosphorelay sensor kinase activity"/>
    <property type="evidence" value="ECO:0007669"/>
    <property type="project" value="InterPro"/>
</dbReference>
<name>A0A1W2BQ27_9FLAO</name>
<keyword evidence="7" id="KW-0472">Membrane</keyword>
<dbReference type="PANTHER" id="PTHR43711:SF31">
    <property type="entry name" value="HISTIDINE KINASE"/>
    <property type="match status" value="1"/>
</dbReference>
<dbReference type="Proteomes" id="UP000192360">
    <property type="component" value="Unassembled WGS sequence"/>
</dbReference>
<dbReference type="Gene3D" id="3.30.565.10">
    <property type="entry name" value="Histidine kinase-like ATPase, C-terminal domain"/>
    <property type="match status" value="1"/>
</dbReference>
<dbReference type="Gene3D" id="1.25.40.10">
    <property type="entry name" value="Tetratricopeptide repeat domain"/>
    <property type="match status" value="2"/>
</dbReference>
<evidence type="ECO:0000256" key="1">
    <source>
        <dbReference type="ARBA" id="ARBA00000085"/>
    </source>
</evidence>
<evidence type="ECO:0000313" key="9">
    <source>
        <dbReference type="EMBL" id="SMC75057.1"/>
    </source>
</evidence>
<sequence length="692" mass="78927">MSPEIARIFMLIKSYFSRILMAMLFLFCQLNQAQQIYLDSLITSLTKIENDRKFDQSNVDYINLLNEIASNYQYKNIDSLKIYAEKAFSLSNKYQYLDGQGNALINLGKYEFYKGNKNSINVLNSALEIAKSSNNSLLQLEVQKILGNQELDFGNHAKALKAYLNAIDLANSNNDFQNLSVIKENVAILYLTEKDYAQSLQLYKEVEKLNDKIGNPLRTAQTKSNIAEVYTKLNDLKNATEYIDNAMMVFKAHESYEWLAFSYHVKGDIYLKQNNPKLALYWYDKAMALHENLSDDRYKVPLLNSISTAYFDLNNLADSEKYASLALDIASRLSLLEDPIKSFELLYKINRENKNLDDALKYHEKFKLLSDSISRKENLNSLGVLKTKLEFEKQQKNAEIERNKQKTKQNIFMYLGLILLVICALIIFLLKKQSKARKLFNNELRLKTATLEKREEELSAINATKDKLFSIIGHDLKGPINALGSVLTMFNDNEITCEEFSTFAPKFKTDVDAISFTLNNLLSWGRTQMTGSKKEPTSFDMRMLAEENIRFLHEISINKSITITNNVLTDTNVWADRNQIDVVIRNLLSNALKFTNKKGVIAINAIEKNNIVKISVTDNGIGMSPEVISKIFNSEETNLISTYGTDNEKGTGLGLSLCKEMVENNGGEIWVESKIDKGSTFYFTLPKKVSNV</sequence>
<organism evidence="9 10">
    <name type="scientific">Cellulophaga tyrosinoxydans</name>
    <dbReference type="NCBI Taxonomy" id="504486"/>
    <lineage>
        <taxon>Bacteria</taxon>
        <taxon>Pseudomonadati</taxon>
        <taxon>Bacteroidota</taxon>
        <taxon>Flavobacteriia</taxon>
        <taxon>Flavobacteriales</taxon>
        <taxon>Flavobacteriaceae</taxon>
        <taxon>Cellulophaga</taxon>
    </lineage>
</organism>
<accession>A0A1W2BQ27</accession>
<dbReference type="InterPro" id="IPR036890">
    <property type="entry name" value="HATPase_C_sf"/>
</dbReference>
<dbReference type="InterPro" id="IPR005467">
    <property type="entry name" value="His_kinase_dom"/>
</dbReference>
<dbReference type="SMART" id="SM00028">
    <property type="entry name" value="TPR"/>
    <property type="match status" value="6"/>
</dbReference>
<dbReference type="InterPro" id="IPR050736">
    <property type="entry name" value="Sensor_HK_Regulatory"/>
</dbReference>
<dbReference type="PRINTS" id="PR00344">
    <property type="entry name" value="BCTRLSENSOR"/>
</dbReference>
<keyword evidence="7" id="KW-1133">Transmembrane helix</keyword>
<evidence type="ECO:0000256" key="7">
    <source>
        <dbReference type="SAM" id="Phobius"/>
    </source>
</evidence>
<dbReference type="InterPro" id="IPR036097">
    <property type="entry name" value="HisK_dim/P_sf"/>
</dbReference>
<evidence type="ECO:0000256" key="4">
    <source>
        <dbReference type="ARBA" id="ARBA00022679"/>
    </source>
</evidence>
<keyword evidence="5 9" id="KW-0418">Kinase</keyword>
<dbReference type="InterPro" id="IPR003594">
    <property type="entry name" value="HATPase_dom"/>
</dbReference>
<evidence type="ECO:0000256" key="2">
    <source>
        <dbReference type="ARBA" id="ARBA00012438"/>
    </source>
</evidence>
<keyword evidence="6" id="KW-0902">Two-component regulatory system</keyword>
<reference evidence="9 10" key="1">
    <citation type="submission" date="2017-04" db="EMBL/GenBank/DDBJ databases">
        <authorList>
            <person name="Afonso C.L."/>
            <person name="Miller P.J."/>
            <person name="Scott M.A."/>
            <person name="Spackman E."/>
            <person name="Goraichik I."/>
            <person name="Dimitrov K.M."/>
            <person name="Suarez D.L."/>
            <person name="Swayne D.E."/>
        </authorList>
    </citation>
    <scope>NUCLEOTIDE SEQUENCE [LARGE SCALE GENOMIC DNA]</scope>
    <source>
        <strain evidence="9 10">DSM 21164</strain>
    </source>
</reference>
<keyword evidence="4" id="KW-0808">Transferase</keyword>
<dbReference type="STRING" id="504486.SAMN05660703_2611"/>
<dbReference type="SUPFAM" id="SSF47384">
    <property type="entry name" value="Homodimeric domain of signal transducing histidine kinase"/>
    <property type="match status" value="1"/>
</dbReference>
<keyword evidence="3" id="KW-0597">Phosphoprotein</keyword>
<dbReference type="AlphaFoldDB" id="A0A1W2BQ27"/>
<evidence type="ECO:0000313" key="10">
    <source>
        <dbReference type="Proteomes" id="UP000192360"/>
    </source>
</evidence>
<dbReference type="Pfam" id="PF13424">
    <property type="entry name" value="TPR_12"/>
    <property type="match status" value="1"/>
</dbReference>
<keyword evidence="7" id="KW-0812">Transmembrane</keyword>
<evidence type="ECO:0000256" key="6">
    <source>
        <dbReference type="ARBA" id="ARBA00023012"/>
    </source>
</evidence>
<dbReference type="PANTHER" id="PTHR43711">
    <property type="entry name" value="TWO-COMPONENT HISTIDINE KINASE"/>
    <property type="match status" value="1"/>
</dbReference>
<dbReference type="Pfam" id="PF02518">
    <property type="entry name" value="HATPase_c"/>
    <property type="match status" value="1"/>
</dbReference>
<dbReference type="SUPFAM" id="SSF55874">
    <property type="entry name" value="ATPase domain of HSP90 chaperone/DNA topoisomerase II/histidine kinase"/>
    <property type="match status" value="1"/>
</dbReference>
<dbReference type="CDD" id="cd00075">
    <property type="entry name" value="HATPase"/>
    <property type="match status" value="1"/>
</dbReference>
<proteinExistence type="predicted"/>
<feature type="domain" description="Histidine kinase" evidence="8">
    <location>
        <begin position="471"/>
        <end position="689"/>
    </location>
</feature>
<dbReference type="SMART" id="SM00387">
    <property type="entry name" value="HATPase_c"/>
    <property type="match status" value="1"/>
</dbReference>
<comment type="catalytic activity">
    <reaction evidence="1">
        <text>ATP + protein L-histidine = ADP + protein N-phospho-L-histidine.</text>
        <dbReference type="EC" id="2.7.13.3"/>
    </reaction>
</comment>
<evidence type="ECO:0000259" key="8">
    <source>
        <dbReference type="PROSITE" id="PS50109"/>
    </source>
</evidence>
<dbReference type="InterPro" id="IPR004358">
    <property type="entry name" value="Sig_transdc_His_kin-like_C"/>
</dbReference>
<evidence type="ECO:0000256" key="5">
    <source>
        <dbReference type="ARBA" id="ARBA00022777"/>
    </source>
</evidence>
<dbReference type="FunFam" id="3.30.565.10:FF:000006">
    <property type="entry name" value="Sensor histidine kinase WalK"/>
    <property type="match status" value="1"/>
</dbReference>
<keyword evidence="10" id="KW-1185">Reference proteome</keyword>
<feature type="transmembrane region" description="Helical" evidence="7">
    <location>
        <begin position="411"/>
        <end position="430"/>
    </location>
</feature>
<evidence type="ECO:0000256" key="3">
    <source>
        <dbReference type="ARBA" id="ARBA00022553"/>
    </source>
</evidence>
<gene>
    <name evidence="9" type="ORF">SAMN05660703_2611</name>
</gene>
<dbReference type="EMBL" id="FWXO01000004">
    <property type="protein sequence ID" value="SMC75057.1"/>
    <property type="molecule type" value="Genomic_DNA"/>
</dbReference>
<dbReference type="PROSITE" id="PS50109">
    <property type="entry name" value="HIS_KIN"/>
    <property type="match status" value="1"/>
</dbReference>
<dbReference type="InterPro" id="IPR011990">
    <property type="entry name" value="TPR-like_helical_dom_sf"/>
</dbReference>
<dbReference type="Gene3D" id="1.10.287.130">
    <property type="match status" value="1"/>
</dbReference>
<dbReference type="SUPFAM" id="SSF48452">
    <property type="entry name" value="TPR-like"/>
    <property type="match status" value="1"/>
</dbReference>
<dbReference type="InterPro" id="IPR019734">
    <property type="entry name" value="TPR_rpt"/>
</dbReference>